<feature type="transmembrane region" description="Helical" evidence="6">
    <location>
        <begin position="302"/>
        <end position="323"/>
    </location>
</feature>
<proteinExistence type="predicted"/>
<feature type="transmembrane region" description="Helical" evidence="6">
    <location>
        <begin position="20"/>
        <end position="42"/>
    </location>
</feature>
<dbReference type="PANTHER" id="PTHR30572:SF18">
    <property type="entry name" value="ABC-TYPE MACROLIDE FAMILY EXPORT SYSTEM PERMEASE COMPONENT 2"/>
    <property type="match status" value="1"/>
</dbReference>
<sequence>MMRNFFKTALRNIVRNKSFAAINVVGLAIGIAACILIFLIVFHEYSFDRFERDGDKLYRVVMDMKFSGNAGHSAAVPAPLANAIQQEVTGVEKTIPLMQFQGDATIKVSVPKAGSSDPVVYKKQPEVIFTSPDYFSALSYKWLAGSAATLQKPFAVVLTESRAKQYFPSTAIENIPGKEIIYDDTMRVTVSGIVKDLSQNTFFSYKEFVSYATIFNTSLKHNFMMDVWDDWMAYSQLFIRLSNGTSVTQTETQLAGLLKKYNKNANKDDKNTMSFRLQPLNDVHFNENYQGFGKLIAHKTSLYGLMAIAVFLLILGCINFINLTTAQSSQRAKEIGIRKTMGSSRKQIVLQFLGETLFLTAIASVLSLIFIPFLVQAFKEYLPEGFHYSFIGQPLILVFVVLLTFVVSFLAGFYPALVLSGYKPVLVLKSQVFVESHQTQKAWLRKVLTVFQFSIAQFFVIATVMVGKQIHYTLNKDLGFKKDAIISFDVPRDTAKSNRSVLLNAINDIPGVQMVSNGFLPPAVEGAAFTDILYVDGKNEVKTDVQLRYGDPNYLPLYNIKMLAGRNVTASDTIKEFVINEAYARFLGFQNPADALNKQLVFNKKNIPIVGVMNDFNMQSLHAKIGPMVFGALDDRSFFFHVALRPQIAGQHTWQTTIKEIEKQFRKVYPDKDFDYSFFDEKIAAFYKNEKNISGLLTWATGLSILISSLGLLGLIMYTTFARTKEIGIRKVLGATAAQIVGILSKDFVKLIVIAFLISIPAAWWAANKWLQDFAYRTEMSWWVFAISGLFMIVVALVTISFQSVKAAMANPVRSLRTE</sequence>
<keyword evidence="10" id="KW-1185">Reference proteome</keyword>
<dbReference type="InterPro" id="IPR025857">
    <property type="entry name" value="MacB_PCD"/>
</dbReference>
<evidence type="ECO:0000259" key="8">
    <source>
        <dbReference type="Pfam" id="PF12704"/>
    </source>
</evidence>
<evidence type="ECO:0000256" key="6">
    <source>
        <dbReference type="SAM" id="Phobius"/>
    </source>
</evidence>
<evidence type="ECO:0000313" key="9">
    <source>
        <dbReference type="EMBL" id="MEX6685947.1"/>
    </source>
</evidence>
<feature type="domain" description="ABC3 transporter permease C-terminal" evidence="7">
    <location>
        <begin position="702"/>
        <end position="811"/>
    </location>
</feature>
<feature type="domain" description="ABC3 transporter permease C-terminal" evidence="7">
    <location>
        <begin position="307"/>
        <end position="421"/>
    </location>
</feature>
<evidence type="ECO:0000313" key="10">
    <source>
        <dbReference type="Proteomes" id="UP001560573"/>
    </source>
</evidence>
<keyword evidence="4 6" id="KW-1133">Transmembrane helix</keyword>
<keyword evidence="2" id="KW-1003">Cell membrane</keyword>
<dbReference type="Proteomes" id="UP001560573">
    <property type="component" value="Unassembled WGS sequence"/>
</dbReference>
<dbReference type="EMBL" id="JAULBC010000001">
    <property type="protein sequence ID" value="MEX6685947.1"/>
    <property type="molecule type" value="Genomic_DNA"/>
</dbReference>
<dbReference type="PANTHER" id="PTHR30572">
    <property type="entry name" value="MEMBRANE COMPONENT OF TRANSPORTER-RELATED"/>
    <property type="match status" value="1"/>
</dbReference>
<gene>
    <name evidence="9" type="ORF">QTN47_00490</name>
</gene>
<reference evidence="9 10" key="1">
    <citation type="submission" date="2023-07" db="EMBL/GenBank/DDBJ databases">
        <authorList>
            <person name="Lian W.-H."/>
        </authorList>
    </citation>
    <scope>NUCLEOTIDE SEQUENCE [LARGE SCALE GENOMIC DNA]</scope>
    <source>
        <strain evidence="9 10">SYSU DXS3180</strain>
    </source>
</reference>
<dbReference type="Pfam" id="PF02687">
    <property type="entry name" value="FtsX"/>
    <property type="match status" value="2"/>
</dbReference>
<evidence type="ECO:0000259" key="7">
    <source>
        <dbReference type="Pfam" id="PF02687"/>
    </source>
</evidence>
<evidence type="ECO:0000256" key="3">
    <source>
        <dbReference type="ARBA" id="ARBA00022692"/>
    </source>
</evidence>
<dbReference type="Pfam" id="PF12704">
    <property type="entry name" value="MacB_PCD"/>
    <property type="match status" value="2"/>
</dbReference>
<evidence type="ECO:0000256" key="2">
    <source>
        <dbReference type="ARBA" id="ARBA00022475"/>
    </source>
</evidence>
<dbReference type="RefSeq" id="WP_369327336.1">
    <property type="nucleotide sequence ID" value="NZ_JAULBC010000001.1"/>
</dbReference>
<evidence type="ECO:0000256" key="4">
    <source>
        <dbReference type="ARBA" id="ARBA00022989"/>
    </source>
</evidence>
<feature type="transmembrane region" description="Helical" evidence="6">
    <location>
        <begin position="782"/>
        <end position="802"/>
    </location>
</feature>
<accession>A0ABV3Z7W3</accession>
<evidence type="ECO:0000256" key="1">
    <source>
        <dbReference type="ARBA" id="ARBA00004651"/>
    </source>
</evidence>
<feature type="domain" description="MacB-like periplasmic core" evidence="8">
    <location>
        <begin position="21"/>
        <end position="255"/>
    </location>
</feature>
<comment type="caution">
    <text evidence="9">The sequence shown here is derived from an EMBL/GenBank/DDBJ whole genome shotgun (WGS) entry which is preliminary data.</text>
</comment>
<name>A0ABV3Z7W3_9BACT</name>
<feature type="transmembrane region" description="Helical" evidence="6">
    <location>
        <begin position="443"/>
        <end position="466"/>
    </location>
</feature>
<feature type="domain" description="MacB-like periplasmic core" evidence="8">
    <location>
        <begin position="448"/>
        <end position="630"/>
    </location>
</feature>
<keyword evidence="5 6" id="KW-0472">Membrane</keyword>
<dbReference type="PROSITE" id="PS51257">
    <property type="entry name" value="PROKAR_LIPOPROTEIN"/>
    <property type="match status" value="1"/>
</dbReference>
<comment type="subcellular location">
    <subcellularLocation>
        <location evidence="1">Cell membrane</location>
        <topology evidence="1">Multi-pass membrane protein</topology>
    </subcellularLocation>
</comment>
<feature type="transmembrane region" description="Helical" evidence="6">
    <location>
        <begin position="348"/>
        <end position="375"/>
    </location>
</feature>
<evidence type="ECO:0000256" key="5">
    <source>
        <dbReference type="ARBA" id="ARBA00023136"/>
    </source>
</evidence>
<feature type="transmembrane region" description="Helical" evidence="6">
    <location>
        <begin position="395"/>
        <end position="422"/>
    </location>
</feature>
<protein>
    <submittedName>
        <fullName evidence="9">ABC transporter permease</fullName>
    </submittedName>
</protein>
<dbReference type="InterPro" id="IPR050250">
    <property type="entry name" value="Macrolide_Exporter_MacB"/>
</dbReference>
<feature type="transmembrane region" description="Helical" evidence="6">
    <location>
        <begin position="748"/>
        <end position="767"/>
    </location>
</feature>
<feature type="transmembrane region" description="Helical" evidence="6">
    <location>
        <begin position="696"/>
        <end position="721"/>
    </location>
</feature>
<keyword evidence="3 6" id="KW-0812">Transmembrane</keyword>
<organism evidence="9 10">
    <name type="scientific">Danxiaibacter flavus</name>
    <dbReference type="NCBI Taxonomy" id="3049108"/>
    <lineage>
        <taxon>Bacteria</taxon>
        <taxon>Pseudomonadati</taxon>
        <taxon>Bacteroidota</taxon>
        <taxon>Chitinophagia</taxon>
        <taxon>Chitinophagales</taxon>
        <taxon>Chitinophagaceae</taxon>
        <taxon>Danxiaibacter</taxon>
    </lineage>
</organism>
<dbReference type="InterPro" id="IPR003838">
    <property type="entry name" value="ABC3_permease_C"/>
</dbReference>